<keyword evidence="6 7" id="KW-0503">Monooxygenase</keyword>
<reference evidence="8" key="1">
    <citation type="submission" date="2021-03" db="EMBL/GenBank/DDBJ databases">
        <authorList>
            <person name="Kanchanasin P."/>
            <person name="Saeng-In P."/>
            <person name="Phongsopitanun W."/>
            <person name="Yuki M."/>
            <person name="Kudo T."/>
            <person name="Ohkuma M."/>
            <person name="Tanasupawat S."/>
        </authorList>
    </citation>
    <scope>NUCLEOTIDE SEQUENCE</scope>
    <source>
        <strain evidence="8">GKU 128</strain>
    </source>
</reference>
<dbReference type="GO" id="GO:0004497">
    <property type="term" value="F:monooxygenase activity"/>
    <property type="evidence" value="ECO:0007669"/>
    <property type="project" value="UniProtKB-KW"/>
</dbReference>
<keyword evidence="4 7" id="KW-0560">Oxidoreductase</keyword>
<accession>A0A939PP85</accession>
<dbReference type="GO" id="GO:0020037">
    <property type="term" value="F:heme binding"/>
    <property type="evidence" value="ECO:0007669"/>
    <property type="project" value="InterPro"/>
</dbReference>
<dbReference type="InterPro" id="IPR036396">
    <property type="entry name" value="Cyt_P450_sf"/>
</dbReference>
<evidence type="ECO:0000313" key="9">
    <source>
        <dbReference type="Proteomes" id="UP000669179"/>
    </source>
</evidence>
<evidence type="ECO:0000256" key="6">
    <source>
        <dbReference type="ARBA" id="ARBA00023033"/>
    </source>
</evidence>
<dbReference type="AlphaFoldDB" id="A0A939PP85"/>
<comment type="caution">
    <text evidence="8">The sequence shown here is derived from an EMBL/GenBank/DDBJ whole genome shotgun (WGS) entry which is preliminary data.</text>
</comment>
<dbReference type="PRINTS" id="PR00359">
    <property type="entry name" value="BP450"/>
</dbReference>
<organism evidence="8 9">
    <name type="scientific">Actinomadura barringtoniae</name>
    <dbReference type="NCBI Taxonomy" id="1427535"/>
    <lineage>
        <taxon>Bacteria</taxon>
        <taxon>Bacillati</taxon>
        <taxon>Actinomycetota</taxon>
        <taxon>Actinomycetes</taxon>
        <taxon>Streptosporangiales</taxon>
        <taxon>Thermomonosporaceae</taxon>
        <taxon>Actinomadura</taxon>
    </lineage>
</organism>
<evidence type="ECO:0000256" key="7">
    <source>
        <dbReference type="RuleBase" id="RU000461"/>
    </source>
</evidence>
<sequence>MNPIPRDFDVASDWHVADPYPFLRHLRHTAPVFWSDHLQMRVLTRYDDVRGAYRDHGLYSSVGSLTISRTLTDEVKDTLGEHRSFLDDFAANVDPPKHTRMRRAISRAFTPRAVSRLGDDFRAKVDAVLDAVVPNGRADFVTEIAHLPSARLAAVFIGVPPEDEEQVKHWVTAWFQLFLSPQPPERQRELAQDFLKYLDYLDRLVTDRRADPRDDFISLMAELIDQDEGLSHREVVETISALLLGGNDTVPNGLANAVYRLMRERENWDEIIADPALIPGMIEESFRIDGASLGSFRTTTADVTLHNTTIPAGTQVLLHTDSAGHDETYFPSPERFDIRRANARDHLVFGHGVHHCVGAALSRLKMEIAFRQLMTRLPSLRLVPGQEITYRRSMVGRGLTALPVEWDER</sequence>
<dbReference type="RefSeq" id="WP_208261718.1">
    <property type="nucleotide sequence ID" value="NZ_JAGEOJ010000022.1"/>
</dbReference>
<evidence type="ECO:0000256" key="1">
    <source>
        <dbReference type="ARBA" id="ARBA00010617"/>
    </source>
</evidence>
<dbReference type="FunFam" id="1.10.630.10:FF:000018">
    <property type="entry name" value="Cytochrome P450 monooxygenase"/>
    <property type="match status" value="1"/>
</dbReference>
<comment type="similarity">
    <text evidence="1 7">Belongs to the cytochrome P450 family.</text>
</comment>
<protein>
    <submittedName>
        <fullName evidence="8">Cytochrome P450</fullName>
    </submittedName>
</protein>
<dbReference type="SUPFAM" id="SSF48264">
    <property type="entry name" value="Cytochrome P450"/>
    <property type="match status" value="1"/>
</dbReference>
<evidence type="ECO:0000256" key="5">
    <source>
        <dbReference type="ARBA" id="ARBA00023004"/>
    </source>
</evidence>
<dbReference type="InterPro" id="IPR002397">
    <property type="entry name" value="Cyt_P450_B"/>
</dbReference>
<name>A0A939PP85_9ACTN</name>
<dbReference type="Proteomes" id="UP000669179">
    <property type="component" value="Unassembled WGS sequence"/>
</dbReference>
<dbReference type="InterPro" id="IPR017972">
    <property type="entry name" value="Cyt_P450_CS"/>
</dbReference>
<dbReference type="GO" id="GO:0005506">
    <property type="term" value="F:iron ion binding"/>
    <property type="evidence" value="ECO:0007669"/>
    <property type="project" value="InterPro"/>
</dbReference>
<keyword evidence="5 7" id="KW-0408">Iron</keyword>
<dbReference type="PROSITE" id="PS00086">
    <property type="entry name" value="CYTOCHROME_P450"/>
    <property type="match status" value="1"/>
</dbReference>
<dbReference type="Pfam" id="PF00067">
    <property type="entry name" value="p450"/>
    <property type="match status" value="1"/>
</dbReference>
<evidence type="ECO:0000256" key="2">
    <source>
        <dbReference type="ARBA" id="ARBA00022617"/>
    </source>
</evidence>
<keyword evidence="3 7" id="KW-0479">Metal-binding</keyword>
<dbReference type="Gene3D" id="1.10.630.10">
    <property type="entry name" value="Cytochrome P450"/>
    <property type="match status" value="1"/>
</dbReference>
<dbReference type="InterPro" id="IPR001128">
    <property type="entry name" value="Cyt_P450"/>
</dbReference>
<evidence type="ECO:0000256" key="4">
    <source>
        <dbReference type="ARBA" id="ARBA00023002"/>
    </source>
</evidence>
<keyword evidence="9" id="KW-1185">Reference proteome</keyword>
<evidence type="ECO:0000256" key="3">
    <source>
        <dbReference type="ARBA" id="ARBA00022723"/>
    </source>
</evidence>
<evidence type="ECO:0000313" key="8">
    <source>
        <dbReference type="EMBL" id="MBO2453693.1"/>
    </source>
</evidence>
<dbReference type="PANTHER" id="PTHR46696">
    <property type="entry name" value="P450, PUTATIVE (EUROFUNG)-RELATED"/>
    <property type="match status" value="1"/>
</dbReference>
<keyword evidence="2 7" id="KW-0349">Heme</keyword>
<gene>
    <name evidence="8" type="ORF">J4573_41855</name>
</gene>
<proteinExistence type="inferred from homology"/>
<dbReference type="EMBL" id="JAGEOJ010000022">
    <property type="protein sequence ID" value="MBO2453693.1"/>
    <property type="molecule type" value="Genomic_DNA"/>
</dbReference>
<dbReference type="PANTHER" id="PTHR46696:SF6">
    <property type="entry name" value="P450, PUTATIVE (EUROFUNG)-RELATED"/>
    <property type="match status" value="1"/>
</dbReference>
<dbReference type="GO" id="GO:0016705">
    <property type="term" value="F:oxidoreductase activity, acting on paired donors, with incorporation or reduction of molecular oxygen"/>
    <property type="evidence" value="ECO:0007669"/>
    <property type="project" value="InterPro"/>
</dbReference>